<dbReference type="InterPro" id="IPR006143">
    <property type="entry name" value="RND_pump_MFP"/>
</dbReference>
<accession>A0A1L3SZG9</accession>
<dbReference type="GO" id="GO:0015562">
    <property type="term" value="F:efflux transmembrane transporter activity"/>
    <property type="evidence" value="ECO:0007669"/>
    <property type="project" value="TreeGrafter"/>
</dbReference>
<organism evidence="5 6">
    <name type="scientific">Aquibium oceanicum</name>
    <dbReference type="NCBI Taxonomy" id="1670800"/>
    <lineage>
        <taxon>Bacteria</taxon>
        <taxon>Pseudomonadati</taxon>
        <taxon>Pseudomonadota</taxon>
        <taxon>Alphaproteobacteria</taxon>
        <taxon>Hyphomicrobiales</taxon>
        <taxon>Phyllobacteriaceae</taxon>
        <taxon>Aquibium</taxon>
    </lineage>
</organism>
<dbReference type="SUPFAM" id="SSF111369">
    <property type="entry name" value="HlyD-like secretion proteins"/>
    <property type="match status" value="1"/>
</dbReference>
<dbReference type="Gene3D" id="2.40.50.100">
    <property type="match status" value="1"/>
</dbReference>
<gene>
    <name evidence="5" type="ORF">BSQ44_25035</name>
</gene>
<dbReference type="Gene3D" id="1.10.287.470">
    <property type="entry name" value="Helix hairpin bin"/>
    <property type="match status" value="1"/>
</dbReference>
<dbReference type="NCBIfam" id="TIGR01730">
    <property type="entry name" value="RND_mfp"/>
    <property type="match status" value="1"/>
</dbReference>
<dbReference type="RefSeq" id="WP_072608283.1">
    <property type="nucleotide sequence ID" value="NZ_CP018171.1"/>
</dbReference>
<reference evidence="6" key="1">
    <citation type="submission" date="2016-11" db="EMBL/GenBank/DDBJ databases">
        <title>Mesorhizobium oceanicum sp. nov., isolated from deep seawater in South China Sea.</title>
        <authorList>
            <person name="Fu G.-Y."/>
        </authorList>
    </citation>
    <scope>NUCLEOTIDE SEQUENCE [LARGE SCALE GENOMIC DNA]</scope>
    <source>
        <strain evidence="6">B7</strain>
    </source>
</reference>
<keyword evidence="6" id="KW-1185">Reference proteome</keyword>
<dbReference type="Pfam" id="PF25954">
    <property type="entry name" value="Beta-barrel_RND_2"/>
    <property type="match status" value="1"/>
</dbReference>
<dbReference type="OrthoDB" id="9806939at2"/>
<feature type="domain" description="CusB-like beta-barrel" evidence="4">
    <location>
        <begin position="204"/>
        <end position="272"/>
    </location>
</feature>
<feature type="domain" description="Multidrug resistance protein MdtA-like barrel-sandwich hybrid" evidence="3">
    <location>
        <begin position="70"/>
        <end position="189"/>
    </location>
</feature>
<evidence type="ECO:0000256" key="1">
    <source>
        <dbReference type="ARBA" id="ARBA00009477"/>
    </source>
</evidence>
<dbReference type="GO" id="GO:1990281">
    <property type="term" value="C:efflux pump complex"/>
    <property type="evidence" value="ECO:0007669"/>
    <property type="project" value="TreeGrafter"/>
</dbReference>
<dbReference type="Gene3D" id="2.40.420.20">
    <property type="match status" value="1"/>
</dbReference>
<protein>
    <submittedName>
        <fullName evidence="5">Efflux transporter periplasmic adaptor subunit</fullName>
    </submittedName>
</protein>
<evidence type="ECO:0000259" key="4">
    <source>
        <dbReference type="Pfam" id="PF25954"/>
    </source>
</evidence>
<dbReference type="Gene3D" id="2.40.30.170">
    <property type="match status" value="1"/>
</dbReference>
<dbReference type="Pfam" id="PF25917">
    <property type="entry name" value="BSH_RND"/>
    <property type="match status" value="1"/>
</dbReference>
<dbReference type="EMBL" id="CP018171">
    <property type="protein sequence ID" value="APH74827.1"/>
    <property type="molecule type" value="Genomic_DNA"/>
</dbReference>
<dbReference type="AlphaFoldDB" id="A0A1L3SZG9"/>
<name>A0A1L3SZG9_9HYPH</name>
<dbReference type="FunFam" id="2.40.30.170:FF:000010">
    <property type="entry name" value="Efflux RND transporter periplasmic adaptor subunit"/>
    <property type="match status" value="1"/>
</dbReference>
<dbReference type="PANTHER" id="PTHR30469:SF11">
    <property type="entry name" value="BLL4320 PROTEIN"/>
    <property type="match status" value="1"/>
</dbReference>
<evidence type="ECO:0000313" key="6">
    <source>
        <dbReference type="Proteomes" id="UP000182840"/>
    </source>
</evidence>
<sequence>MIKRLLIAIVLLVIVVGGIVGFNMFRDNAIDQFFADMPVAPTTVSTVEVEPATWTPGIQAIGTVGASRGVDLSVEIAGVVEEINFEANEKVEKGDLLVQLDDTQQAADLAAQRAQAALDEQSLTRAQELQKRGVGSETSVEQAQASASASAAQVDKLEAVLEQKRLVAPFGGTLGIPRIDVGQYIAPGTVVATLQNLDVLRADFSVPEQSLDQVEIGQPVRFGVTENDMPFTGKITGIEPKVDPSTRLVLIRAEISNPDGKLAPGQFVQVRVVLPQEDDVIAIPQTAVVVSLYGDYVYVVRPAEDASGEAADGLVARQVFVKTGRRSDGRVEITEGVNTGDLVVTAGQNRLNNGSPVVVDNTVQPQLTAEQAPAQ</sequence>
<dbReference type="STRING" id="1670800.BSQ44_25035"/>
<evidence type="ECO:0000259" key="3">
    <source>
        <dbReference type="Pfam" id="PF25917"/>
    </source>
</evidence>
<dbReference type="PANTHER" id="PTHR30469">
    <property type="entry name" value="MULTIDRUG RESISTANCE PROTEIN MDTA"/>
    <property type="match status" value="1"/>
</dbReference>
<evidence type="ECO:0000256" key="2">
    <source>
        <dbReference type="SAM" id="MobiDB-lite"/>
    </source>
</evidence>
<dbReference type="Proteomes" id="UP000182840">
    <property type="component" value="Chromosome"/>
</dbReference>
<dbReference type="InterPro" id="IPR058792">
    <property type="entry name" value="Beta-barrel_RND_2"/>
</dbReference>
<proteinExistence type="inferred from homology"/>
<dbReference type="InterPro" id="IPR058625">
    <property type="entry name" value="MdtA-like_BSH"/>
</dbReference>
<comment type="similarity">
    <text evidence="1">Belongs to the membrane fusion protein (MFP) (TC 8.A.1) family.</text>
</comment>
<dbReference type="KEGG" id="meso:BSQ44_25035"/>
<evidence type="ECO:0000313" key="5">
    <source>
        <dbReference type="EMBL" id="APH74827.1"/>
    </source>
</evidence>
<feature type="region of interest" description="Disordered" evidence="2">
    <location>
        <begin position="354"/>
        <end position="375"/>
    </location>
</feature>